<feature type="compositionally biased region" description="Acidic residues" evidence="1">
    <location>
        <begin position="97"/>
        <end position="111"/>
    </location>
</feature>
<keyword evidence="3" id="KW-1185">Reference proteome</keyword>
<dbReference type="AlphaFoldDB" id="A0A3D9JS34"/>
<dbReference type="EMBL" id="QRDZ01000012">
    <property type="protein sequence ID" value="RED76377.1"/>
    <property type="molecule type" value="Genomic_DNA"/>
</dbReference>
<reference evidence="2 3" key="1">
    <citation type="submission" date="2018-07" db="EMBL/GenBank/DDBJ databases">
        <title>Genomic Encyclopedia of Type Strains, Phase III (KMG-III): the genomes of soil and plant-associated and newly described type strains.</title>
        <authorList>
            <person name="Whitman W."/>
        </authorList>
    </citation>
    <scope>NUCLEOTIDE SEQUENCE [LARGE SCALE GENOMIC DNA]</scope>
    <source>
        <strain evidence="2 3">CECT 7287</strain>
    </source>
</reference>
<name>A0A3D9JS34_9BACL</name>
<gene>
    <name evidence="2" type="ORF">DFP98_11295</name>
</gene>
<protein>
    <submittedName>
        <fullName evidence="2">Uncharacterized protein</fullName>
    </submittedName>
</protein>
<feature type="compositionally biased region" description="Pro residues" evidence="1">
    <location>
        <begin position="59"/>
        <end position="95"/>
    </location>
</feature>
<organism evidence="2 3">
    <name type="scientific">Cohnella phaseoli</name>
    <dbReference type="NCBI Taxonomy" id="456490"/>
    <lineage>
        <taxon>Bacteria</taxon>
        <taxon>Bacillati</taxon>
        <taxon>Bacillota</taxon>
        <taxon>Bacilli</taxon>
        <taxon>Bacillales</taxon>
        <taxon>Paenibacillaceae</taxon>
        <taxon>Cohnella</taxon>
    </lineage>
</organism>
<comment type="caution">
    <text evidence="2">The sequence shown here is derived from an EMBL/GenBank/DDBJ whole genome shotgun (WGS) entry which is preliminary data.</text>
</comment>
<dbReference type="OrthoDB" id="2487047at2"/>
<accession>A0A3D9JS34</accession>
<sequence length="843" mass="90900">MKLGNKVTLSALAAVLAVTSLGGGALGDKGFAGKVGWLQTANAEEPPIGEPPVIELPGTEPPIVEPPETEPPVVEPPETEPPIVVPPETEPPVVEPPETEPPEAESPEAELPEIESPIVVQPYDDQAEWARLLASGILDRVNELFEALAAGDPSDFQDVLNLRSEIASLGESDYEPLIAPIWSKIAGKLSEGVDGEAAKANLLKWVKAIASARYDPELSEFKAIRRDPEFIAMIRLIETAGGGVNVTLQDTAEFLLGDGGARKGIEGTLVDLTSGLSTMELAQLLASQEKLTEVLIQATDIVVRDTDNYKVSQLLNNLGITSGDIGNVVRGLQRKLQKDEPAVRALLIAYIRTVAEANVQISEDGREHRYSLAVHGTEIPSFLLRWDKLSGDPEANVTPEGVVTIPGDVESASAVIQASLVNPLNGATKTIFKLQITLTAKQAEGEQFPIEAFIARMSPIRDALLAGDPSDVRAVRHLRDELAGLDAASNLKLIDPVWRRIAPRLPADIDQAALRQRLFEAVRAAGAIHYDPQASELQTVLSDSNYRAAMLTIGEAAGIKRLTMDDYLIFWFGDGEGRGGVEGEIRNIISGMKPSELARLLGSSNRQETVRNQAIAAVLSRTEAYPLSAALTGLGVRSDDIGSAIASFRSKLRYDELAAVAWTAATILAEAVPTVDVAPNGRQHQYGLTFLGVEIPPSILKWTKVSGSKDVNVSASGKVTIPKKIAEATAVIQAVWTNSSIRSGKVLFRQEVTLVNGDYVRKVDDIVKEMKEKLGDIDRRLKGAEGDEEKVQLLLETIQLNKDTVNEIRAAEAPKREKDKAIGETQKLTLKMTTRIVQSLLDL</sequence>
<feature type="region of interest" description="Disordered" evidence="1">
    <location>
        <begin position="44"/>
        <end position="111"/>
    </location>
</feature>
<evidence type="ECO:0000313" key="2">
    <source>
        <dbReference type="EMBL" id="RED76377.1"/>
    </source>
</evidence>
<proteinExistence type="predicted"/>
<dbReference type="Proteomes" id="UP000256977">
    <property type="component" value="Unassembled WGS sequence"/>
</dbReference>
<dbReference type="RefSeq" id="WP_116061671.1">
    <property type="nucleotide sequence ID" value="NZ_QRDZ01000012.1"/>
</dbReference>
<evidence type="ECO:0000313" key="3">
    <source>
        <dbReference type="Proteomes" id="UP000256977"/>
    </source>
</evidence>
<evidence type="ECO:0000256" key="1">
    <source>
        <dbReference type="SAM" id="MobiDB-lite"/>
    </source>
</evidence>